<gene>
    <name evidence="2" type="ORF">GQ26_0251280</name>
</gene>
<dbReference type="HOGENOM" id="CLU_1769341_0_0_1"/>
<protein>
    <submittedName>
        <fullName evidence="2">Uncharacterized protein</fullName>
    </submittedName>
</protein>
<proteinExistence type="predicted"/>
<comment type="caution">
    <text evidence="2">The sequence shown here is derived from an EMBL/GenBank/DDBJ whole genome shotgun (WGS) entry which is preliminary data.</text>
</comment>
<dbReference type="EMBL" id="JPOX01000025">
    <property type="protein sequence ID" value="KFX45042.1"/>
    <property type="molecule type" value="Genomic_DNA"/>
</dbReference>
<reference evidence="2" key="2">
    <citation type="journal article" date="2014" name="PLoS Genet.">
        <title>Signature gene expression reveals novel clues to the molecular mechanisms of dimorphic transition in Penicillium marneffei.</title>
        <authorList>
            <person name="Yang E."/>
            <person name="Wang G."/>
            <person name="Cai J."/>
            <person name="Woo P.C."/>
            <person name="Lau S.K."/>
            <person name="Yuen K.-Y."/>
            <person name="Chow W.-N."/>
            <person name="Lin X."/>
        </authorList>
    </citation>
    <scope>NUCLEOTIDE SEQUENCE</scope>
    <source>
        <strain evidence="2">PM1</strain>
    </source>
</reference>
<dbReference type="AlphaFoldDB" id="A0A093UXP7"/>
<feature type="region of interest" description="Disordered" evidence="1">
    <location>
        <begin position="1"/>
        <end position="64"/>
    </location>
</feature>
<feature type="compositionally biased region" description="Basic and acidic residues" evidence="1">
    <location>
        <begin position="1"/>
        <end position="23"/>
    </location>
</feature>
<sequence length="147" mass="16669">MPIGKKQEEMDKSNRRGDKHDTRSIVAEADTENYQDLPRAEANPTNPHVRRDSTRDLSGVGTSFPDKGLTTDPIVKIKRRFKVVIAIHSPQYQDVETLIFWGYRGLPIIDLFLTCDNLLFRNKLSLEPAKLAKQNDLLPAPVFIGIL</sequence>
<evidence type="ECO:0000313" key="2">
    <source>
        <dbReference type="EMBL" id="KFX45042.1"/>
    </source>
</evidence>
<reference key="1">
    <citation type="journal article" date="2014" name="PLoS Genet.">
        <title>Signature Gene Expression Reveals Novel Clues to the Molecular Mechanisms of Dimorphic Transition in Penicillium marneffei.</title>
        <authorList>
            <person name="Yang E."/>
            <person name="Wang G."/>
            <person name="Cai J."/>
            <person name="Woo P.C."/>
            <person name="Lau S.K."/>
            <person name="Yuen K.-Y."/>
            <person name="Chow W.-N."/>
            <person name="Lin X."/>
        </authorList>
    </citation>
    <scope>NUCLEOTIDE SEQUENCE [LARGE SCALE GENOMIC DNA]</scope>
    <source>
        <strain>PM1</strain>
    </source>
</reference>
<evidence type="ECO:0000256" key="1">
    <source>
        <dbReference type="SAM" id="MobiDB-lite"/>
    </source>
</evidence>
<accession>A0A093UXP7</accession>
<organism evidence="2">
    <name type="scientific">Talaromyces marneffei PM1</name>
    <dbReference type="NCBI Taxonomy" id="1077442"/>
    <lineage>
        <taxon>Eukaryota</taxon>
        <taxon>Fungi</taxon>
        <taxon>Dikarya</taxon>
        <taxon>Ascomycota</taxon>
        <taxon>Pezizomycotina</taxon>
        <taxon>Eurotiomycetes</taxon>
        <taxon>Eurotiomycetidae</taxon>
        <taxon>Eurotiales</taxon>
        <taxon>Trichocomaceae</taxon>
        <taxon>Talaromyces</taxon>
        <taxon>Talaromyces sect. Talaromyces</taxon>
    </lineage>
</organism>
<name>A0A093UXP7_TALMA</name>